<accession>A0A9D4Z629</accession>
<gene>
    <name evidence="1" type="ORF">GOP47_0022320</name>
</gene>
<sequence length="107" mass="12458">MPLVLKRSRSYQPWISLPAMQMTKPVRTGALTRQVETLQLCEDWRCERRKVCRDSTLVLGWHTSEVVEHVFVTDVLVVKLCAQQCWAEECFVVIKISKTVFLFESIT</sequence>
<name>A0A9D4Z629_ADICA</name>
<reference evidence="1" key="1">
    <citation type="submission" date="2021-01" db="EMBL/GenBank/DDBJ databases">
        <title>Adiantum capillus-veneris genome.</title>
        <authorList>
            <person name="Fang Y."/>
            <person name="Liao Q."/>
        </authorList>
    </citation>
    <scope>NUCLEOTIDE SEQUENCE</scope>
    <source>
        <strain evidence="1">H3</strain>
        <tissue evidence="1">Leaf</tissue>
    </source>
</reference>
<dbReference type="AlphaFoldDB" id="A0A9D4Z629"/>
<evidence type="ECO:0000313" key="2">
    <source>
        <dbReference type="Proteomes" id="UP000886520"/>
    </source>
</evidence>
<evidence type="ECO:0000313" key="1">
    <source>
        <dbReference type="EMBL" id="KAI5063773.1"/>
    </source>
</evidence>
<dbReference type="Proteomes" id="UP000886520">
    <property type="component" value="Chromosome 21"/>
</dbReference>
<proteinExistence type="predicted"/>
<keyword evidence="2" id="KW-1185">Reference proteome</keyword>
<dbReference type="EMBL" id="JABFUD020000021">
    <property type="protein sequence ID" value="KAI5063773.1"/>
    <property type="molecule type" value="Genomic_DNA"/>
</dbReference>
<protein>
    <submittedName>
        <fullName evidence="1">Uncharacterized protein</fullName>
    </submittedName>
</protein>
<organism evidence="1 2">
    <name type="scientific">Adiantum capillus-veneris</name>
    <name type="common">Maidenhair fern</name>
    <dbReference type="NCBI Taxonomy" id="13818"/>
    <lineage>
        <taxon>Eukaryota</taxon>
        <taxon>Viridiplantae</taxon>
        <taxon>Streptophyta</taxon>
        <taxon>Embryophyta</taxon>
        <taxon>Tracheophyta</taxon>
        <taxon>Polypodiopsida</taxon>
        <taxon>Polypodiidae</taxon>
        <taxon>Polypodiales</taxon>
        <taxon>Pteridineae</taxon>
        <taxon>Pteridaceae</taxon>
        <taxon>Vittarioideae</taxon>
        <taxon>Adiantum</taxon>
    </lineage>
</organism>
<comment type="caution">
    <text evidence="1">The sequence shown here is derived from an EMBL/GenBank/DDBJ whole genome shotgun (WGS) entry which is preliminary data.</text>
</comment>